<dbReference type="GO" id="GO:0009116">
    <property type="term" value="P:nucleoside metabolic process"/>
    <property type="evidence" value="ECO:0007669"/>
    <property type="project" value="InterPro"/>
</dbReference>
<keyword evidence="3" id="KW-1185">Reference proteome</keyword>
<dbReference type="SUPFAM" id="SSF53167">
    <property type="entry name" value="Purine and uridine phosphorylases"/>
    <property type="match status" value="1"/>
</dbReference>
<dbReference type="InterPro" id="IPR049539">
    <property type="entry name" value="SPL"/>
</dbReference>
<dbReference type="GO" id="GO:1904047">
    <property type="term" value="F:S-adenosyl-L-methionine binding"/>
    <property type="evidence" value="ECO:0007669"/>
    <property type="project" value="TreeGrafter"/>
</dbReference>
<dbReference type="InterPro" id="IPR000845">
    <property type="entry name" value="Nucleoside_phosphorylase_d"/>
</dbReference>
<dbReference type="Pfam" id="PF01048">
    <property type="entry name" value="PNP_UDP_1"/>
    <property type="match status" value="1"/>
</dbReference>
<dbReference type="RefSeq" id="WP_103079571.1">
    <property type="nucleotide sequence ID" value="NZ_AZRM01000065.1"/>
</dbReference>
<dbReference type="GO" id="GO:0003913">
    <property type="term" value="F:DNA photolyase activity"/>
    <property type="evidence" value="ECO:0007669"/>
    <property type="project" value="TreeGrafter"/>
</dbReference>
<dbReference type="OrthoDB" id="21362at2"/>
<dbReference type="PANTHER" id="PTHR37822">
    <property type="entry name" value="SPORE PHOTOPRODUCT LYASE-RELATED"/>
    <property type="match status" value="1"/>
</dbReference>
<reference evidence="2 3" key="1">
    <citation type="submission" date="2013-12" db="EMBL/GenBank/DDBJ databases">
        <title>Comparative genomics of Petrotoga isolates.</title>
        <authorList>
            <person name="Nesbo C.L."/>
            <person name="Charchuk R."/>
            <person name="Chow K."/>
        </authorList>
    </citation>
    <scope>NUCLEOTIDE SEQUENCE [LARGE SCALE GENOMIC DNA]</scope>
    <source>
        <strain evidence="2 3">DSM 10691</strain>
    </source>
</reference>
<evidence type="ECO:0000259" key="1">
    <source>
        <dbReference type="Pfam" id="PF01048"/>
    </source>
</evidence>
<dbReference type="GO" id="GO:0051539">
    <property type="term" value="F:4 iron, 4 sulfur cluster binding"/>
    <property type="evidence" value="ECO:0007669"/>
    <property type="project" value="TreeGrafter"/>
</dbReference>
<protein>
    <recommendedName>
        <fullName evidence="1">Nucleoside phosphorylase domain-containing protein</fullName>
    </recommendedName>
</protein>
<dbReference type="Gene3D" id="3.40.50.1580">
    <property type="entry name" value="Nucleoside phosphorylase domain"/>
    <property type="match status" value="1"/>
</dbReference>
<organism evidence="2 3">
    <name type="scientific">Petrotoga miotherma DSM 10691</name>
    <dbReference type="NCBI Taxonomy" id="1434326"/>
    <lineage>
        <taxon>Bacteria</taxon>
        <taxon>Thermotogati</taxon>
        <taxon>Thermotogota</taxon>
        <taxon>Thermotogae</taxon>
        <taxon>Petrotogales</taxon>
        <taxon>Petrotogaceae</taxon>
        <taxon>Petrotoga</taxon>
    </lineage>
</organism>
<comment type="caution">
    <text evidence="2">The sequence shown here is derived from an EMBL/GenBank/DDBJ whole genome shotgun (WGS) entry which is preliminary data.</text>
</comment>
<dbReference type="PANTHER" id="PTHR37822:SF2">
    <property type="entry name" value="SPORE PHOTOPRODUCT LYASE"/>
    <property type="match status" value="1"/>
</dbReference>
<dbReference type="Proteomes" id="UP000236199">
    <property type="component" value="Unassembled WGS sequence"/>
</dbReference>
<gene>
    <name evidence="2" type="ORF">X928_10105</name>
</gene>
<dbReference type="GO" id="GO:0042601">
    <property type="term" value="C:endospore-forming forespore"/>
    <property type="evidence" value="ECO:0007669"/>
    <property type="project" value="TreeGrafter"/>
</dbReference>
<proteinExistence type="predicted"/>
<dbReference type="InterPro" id="IPR035994">
    <property type="entry name" value="Nucleoside_phosphorylase_sf"/>
</dbReference>
<evidence type="ECO:0000313" key="3">
    <source>
        <dbReference type="Proteomes" id="UP000236199"/>
    </source>
</evidence>
<name>A0A2K1P3J6_9BACT</name>
<feature type="domain" description="Nucleoside phosphorylase" evidence="1">
    <location>
        <begin position="30"/>
        <end position="105"/>
    </location>
</feature>
<dbReference type="AlphaFoldDB" id="A0A2K1P3J6"/>
<evidence type="ECO:0000313" key="2">
    <source>
        <dbReference type="EMBL" id="PNR97363.1"/>
    </source>
</evidence>
<sequence>MLYIISAIDIEARAIIKYLNLKKTTDRPFETYQNEEVHLVISGVGKINAAGATSYLLKDTLKSYTHNDYAINIGICGSLNNKFNVGDLVLVNKVVDYERKRKYYTDILVEHNLKEGSIQSIDTLHSNYEFEEDLVDMESSAFFEIASKFLSVHQVYVLKIVSDKVSKNQPLERLTNKYIDELIRGKLEEILTFTKSVSSLLKQFQPLLQQQDEEIIKKISISLKLTFSQMKQFEKAYAYFKSNKKVSPLFLKEYFNYIPKSKKERDAIFEDLKTKLYK</sequence>
<dbReference type="EMBL" id="AZRM01000065">
    <property type="protein sequence ID" value="PNR97363.1"/>
    <property type="molecule type" value="Genomic_DNA"/>
</dbReference>
<accession>A0A2K1P3J6</accession>